<organism evidence="2 3">
    <name type="scientific">Stentor coeruleus</name>
    <dbReference type="NCBI Taxonomy" id="5963"/>
    <lineage>
        <taxon>Eukaryota</taxon>
        <taxon>Sar</taxon>
        <taxon>Alveolata</taxon>
        <taxon>Ciliophora</taxon>
        <taxon>Postciliodesmatophora</taxon>
        <taxon>Heterotrichea</taxon>
        <taxon>Heterotrichida</taxon>
        <taxon>Stentoridae</taxon>
        <taxon>Stentor</taxon>
    </lineage>
</organism>
<evidence type="ECO:0000313" key="2">
    <source>
        <dbReference type="EMBL" id="OMJ87461.1"/>
    </source>
</evidence>
<dbReference type="Proteomes" id="UP000187209">
    <property type="component" value="Unassembled WGS sequence"/>
</dbReference>
<gene>
    <name evidence="2" type="ORF">SteCoe_10792</name>
</gene>
<comment type="caution">
    <text evidence="2">The sequence shown here is derived from an EMBL/GenBank/DDBJ whole genome shotgun (WGS) entry which is preliminary data.</text>
</comment>
<proteinExistence type="predicted"/>
<keyword evidence="1" id="KW-0175">Coiled coil</keyword>
<name>A0A1R2CEM6_9CILI</name>
<feature type="coiled-coil region" evidence="1">
    <location>
        <begin position="49"/>
        <end position="128"/>
    </location>
</feature>
<dbReference type="EMBL" id="MPUH01000176">
    <property type="protein sequence ID" value="OMJ87461.1"/>
    <property type="molecule type" value="Genomic_DNA"/>
</dbReference>
<keyword evidence="3" id="KW-1185">Reference proteome</keyword>
<evidence type="ECO:0000256" key="1">
    <source>
        <dbReference type="SAM" id="Coils"/>
    </source>
</evidence>
<sequence length="573" mass="66416">MLGSESSQTLPPFAKNPVATTTLAPFKSSLAKNPHYFSLARSPEIAQEKKILKEENWKLKQMMHNLNEENLKLKQKLSQKTDVNRQFLNEGIQFLNQNRYIEVLQESLRSLKMELGKKKQENIELRKKMYKYNEDKVIDGHKIVSSRNSLGTTEKIRLEKPSDKDSQEQAISELQKTINYLKNEIKTLQEENLSLEDSLVKNKETVQKLESLLKRNRNFSLITQSTFSITGESPKMPESAGILGRPDEIIKQDDERLLKRENLKNEQANLLRFLRNFYIQIEKKHLRLFNIVEYIRFSEKDLNLDLFCEAIKHFQLKLPLNEIEESFLTMNKEQVLDKDQFIKALIKYEDDLDSSKSSDISSGSSAGSQVTARKKAYSSVNTLFDNISLTLKENGLTKEIIETTCLHQLPDEVTLPILTKFFYDFASFISDPSDKTFTAINLMEGFETKQRNEVIEKMIQSFFKHENINQPDSSTIDKIIKNISLKEQDIMTRFKEFDAIEINTLSWECIVEILLDFQVIKPEEIEDFKVYCYDLGHSLKNIPYAKLCSSDLESSSSKPTIKALVHKRTSLKN</sequence>
<evidence type="ECO:0000313" key="3">
    <source>
        <dbReference type="Proteomes" id="UP000187209"/>
    </source>
</evidence>
<feature type="coiled-coil region" evidence="1">
    <location>
        <begin position="164"/>
        <end position="205"/>
    </location>
</feature>
<protein>
    <submittedName>
        <fullName evidence="2">Uncharacterized protein</fullName>
    </submittedName>
</protein>
<accession>A0A1R2CEM6</accession>
<dbReference type="AlphaFoldDB" id="A0A1R2CEM6"/>
<reference evidence="2 3" key="1">
    <citation type="submission" date="2016-11" db="EMBL/GenBank/DDBJ databases">
        <title>The macronuclear genome of Stentor coeruleus: a giant cell with tiny introns.</title>
        <authorList>
            <person name="Slabodnick M."/>
            <person name="Ruby J.G."/>
            <person name="Reiff S.B."/>
            <person name="Swart E.C."/>
            <person name="Gosai S."/>
            <person name="Prabakaran S."/>
            <person name="Witkowska E."/>
            <person name="Larue G.E."/>
            <person name="Fisher S."/>
            <person name="Freeman R.M."/>
            <person name="Gunawardena J."/>
            <person name="Chu W."/>
            <person name="Stover N.A."/>
            <person name="Gregory B.D."/>
            <person name="Nowacki M."/>
            <person name="Derisi J."/>
            <person name="Roy S.W."/>
            <person name="Marshall W.F."/>
            <person name="Sood P."/>
        </authorList>
    </citation>
    <scope>NUCLEOTIDE SEQUENCE [LARGE SCALE GENOMIC DNA]</scope>
    <source>
        <strain evidence="2">WM001</strain>
    </source>
</reference>